<feature type="compositionally biased region" description="Basic and acidic residues" evidence="6">
    <location>
        <begin position="141"/>
        <end position="162"/>
    </location>
</feature>
<keyword evidence="5" id="KW-0206">Cytoskeleton</keyword>
<organism evidence="7 8">
    <name type="scientific">Ancylostoma ceylanicum</name>
    <dbReference type="NCBI Taxonomy" id="53326"/>
    <lineage>
        <taxon>Eukaryota</taxon>
        <taxon>Metazoa</taxon>
        <taxon>Ecdysozoa</taxon>
        <taxon>Nematoda</taxon>
        <taxon>Chromadorea</taxon>
        <taxon>Rhabditida</taxon>
        <taxon>Rhabditina</taxon>
        <taxon>Rhabditomorpha</taxon>
        <taxon>Strongyloidea</taxon>
        <taxon>Ancylostomatidae</taxon>
        <taxon>Ancylostomatinae</taxon>
        <taxon>Ancylostoma</taxon>
    </lineage>
</organism>
<evidence type="ECO:0000256" key="3">
    <source>
        <dbReference type="ARBA" id="ARBA00022490"/>
    </source>
</evidence>
<gene>
    <name evidence="7" type="primary">Acey_s0086.g1888</name>
    <name evidence="7" type="ORF">Y032_0086g1888</name>
</gene>
<comment type="caution">
    <text evidence="7">The sequence shown here is derived from an EMBL/GenBank/DDBJ whole genome shotgun (WGS) entry which is preliminary data.</text>
</comment>
<evidence type="ECO:0000256" key="5">
    <source>
        <dbReference type="ARBA" id="ARBA00023212"/>
    </source>
</evidence>
<dbReference type="STRING" id="53326.A0A016TNQ0"/>
<reference evidence="8" key="1">
    <citation type="journal article" date="2015" name="Nat. Genet.">
        <title>The genome and transcriptome of the zoonotic hookworm Ancylostoma ceylanicum identify infection-specific gene families.</title>
        <authorList>
            <person name="Schwarz E.M."/>
            <person name="Hu Y."/>
            <person name="Antoshechkin I."/>
            <person name="Miller M.M."/>
            <person name="Sternberg P.W."/>
            <person name="Aroian R.V."/>
        </authorList>
    </citation>
    <scope>NUCLEOTIDE SEQUENCE</scope>
    <source>
        <strain evidence="8">HY135</strain>
    </source>
</reference>
<dbReference type="GO" id="GO:0005886">
    <property type="term" value="C:plasma membrane"/>
    <property type="evidence" value="ECO:0007669"/>
    <property type="project" value="TreeGrafter"/>
</dbReference>
<dbReference type="InterPro" id="IPR050774">
    <property type="entry name" value="KCMF1/Dystrophin"/>
</dbReference>
<dbReference type="EMBL" id="JARK01001422">
    <property type="protein sequence ID" value="EYC04619.1"/>
    <property type="molecule type" value="Genomic_DNA"/>
</dbReference>
<dbReference type="Proteomes" id="UP000024635">
    <property type="component" value="Unassembled WGS sequence"/>
</dbReference>
<evidence type="ECO:0000313" key="8">
    <source>
        <dbReference type="Proteomes" id="UP000024635"/>
    </source>
</evidence>
<proteinExistence type="predicted"/>
<evidence type="ECO:0000256" key="2">
    <source>
        <dbReference type="ARBA" id="ARBA00004496"/>
    </source>
</evidence>
<keyword evidence="8" id="KW-1185">Reference proteome</keyword>
<keyword evidence="4" id="KW-0106">Calcium</keyword>
<sequence length="237" mass="27426">MAMCNIFRLARPRKKQIRQVEQMQKDELDQVLQRLQLENMELKRELERRKAAVSTPDLDRTASPTRRSETRGATLPRLSGQSQYVRSVPSLKSAQSQSDVMDEARALRLHKQRLEHRSRILEQQNEQLELQLQRLKKVIEQQKENGSRTEWSAEREWAERRSHPTFASPHEENGPYDSSARSRLSERGGGWEEDDGLGQDTGSRTTRMQSLLATVDDLGRAMENLVVSVVYDSDQEQ</sequence>
<dbReference type="PANTHER" id="PTHR12268">
    <property type="entry name" value="E3 UBIQUITIN-PROTEIN LIGASE KCMF1"/>
    <property type="match status" value="1"/>
</dbReference>
<dbReference type="PANTHER" id="PTHR12268:SF14">
    <property type="entry name" value="DYSTROPHIN-1"/>
    <property type="match status" value="1"/>
</dbReference>
<keyword evidence="3" id="KW-0963">Cytoplasm</keyword>
<dbReference type="GO" id="GO:0045202">
    <property type="term" value="C:synapse"/>
    <property type="evidence" value="ECO:0007669"/>
    <property type="project" value="GOC"/>
</dbReference>
<name>A0A016TNQ0_9BILA</name>
<comment type="subcellular location">
    <subcellularLocation>
        <location evidence="1">Cell membrane</location>
        <topology evidence="1">Peripheral membrane protein</topology>
        <orientation evidence="1">Cytoplasmic side</orientation>
    </subcellularLocation>
    <subcellularLocation>
        <location evidence="2">Cytoplasm</location>
    </subcellularLocation>
</comment>
<evidence type="ECO:0000256" key="1">
    <source>
        <dbReference type="ARBA" id="ARBA00004413"/>
    </source>
</evidence>
<feature type="region of interest" description="Disordered" evidence="6">
    <location>
        <begin position="46"/>
        <end position="99"/>
    </location>
</feature>
<dbReference type="OrthoDB" id="10057795at2759"/>
<evidence type="ECO:0000256" key="4">
    <source>
        <dbReference type="ARBA" id="ARBA00022837"/>
    </source>
</evidence>
<evidence type="ECO:0000256" key="6">
    <source>
        <dbReference type="SAM" id="MobiDB-lite"/>
    </source>
</evidence>
<dbReference type="AlphaFoldDB" id="A0A016TNQ0"/>
<evidence type="ECO:0000313" key="7">
    <source>
        <dbReference type="EMBL" id="EYC04619.1"/>
    </source>
</evidence>
<accession>A0A016TNQ0</accession>
<feature type="region of interest" description="Disordered" evidence="6">
    <location>
        <begin position="141"/>
        <end position="208"/>
    </location>
</feature>
<feature type="compositionally biased region" description="Polar residues" evidence="6">
    <location>
        <begin position="79"/>
        <end position="99"/>
    </location>
</feature>
<dbReference type="GO" id="GO:0099536">
    <property type="term" value="P:synaptic signaling"/>
    <property type="evidence" value="ECO:0007669"/>
    <property type="project" value="TreeGrafter"/>
</dbReference>
<protein>
    <submittedName>
        <fullName evidence="7">Uncharacterized protein</fullName>
    </submittedName>
</protein>